<keyword evidence="6" id="KW-1185">Reference proteome</keyword>
<evidence type="ECO:0000313" key="4">
    <source>
        <dbReference type="EMBL" id="PNF26103.1"/>
    </source>
</evidence>
<dbReference type="EMBL" id="NEVH01019410">
    <property type="protein sequence ID" value="PNF22426.1"/>
    <property type="molecule type" value="Genomic_DNA"/>
</dbReference>
<evidence type="ECO:0000313" key="5">
    <source>
        <dbReference type="EMBL" id="PNF33161.1"/>
    </source>
</evidence>
<sequence>MCVYRTPNSNINIFIETMDIIINELLNKDKKIIMVGDFNIDFLGNRVNLQLQTMINSYGLEAIVDVPTRISSRSQTAIDQIILNKGLWEYKFEVIETGFSDHSAQILQVQMQQENKNQKRQARAEREYRMVRTYSEENVQYLNYLLDKETWELVFKQKSANNAYNEFLDTFQYYYEIAIPKKWVKSKQHENKWITSGIRVSGNRLRFLNRLMKEGNISEEFKKYYGQYKKIYNKVISEAKKLSNNIQIRTSGNKPKAMWDLIKEELGSRKKNKNIEINTEGGNTQDPKIIANVFNEYYTSIAHKILNDKSLYTNKEANDNAVKYNNNSMFLIPTTEEEVVGIIKRLGNKKSTGIDDIPEYIIKKCYPKIISALTYTINQSLSTGYFPDQLKMAKVKPLYKKGSETDVANYRPVSLISVFSKIIEKIMHKRLLSFLNNHSLISNKQHGFCKGKTTKTAIAEFIEGVYKSLDEKEVSIGLFLDLSKAFDLVNHDILLRKMTRMGIRGVALKWFQTYLERREQKVEITYRCREANVSINYLSQSRPVRHGVPQGSVLGPILFLLYINDLEAGIEQGKLTFFADDISIFISGNSVNVVQRKINALINKLTEWFESNRLIINKEKTIAISFHQPQKIQPECPPIKLYDKVINYTEHTKFLGMSLDKKLSWSTHTQTLASKLCKICFGLRIVKKVSGLETVLALYYAYFQSLLSYGLIFWGNSANAKLIFKIQKRAIRTIMQIQKTTSCKQYFKLLHILPLPSLYIYEILVYMKSNLNVFITNSAVHSHNTRKKDNLFIVPCRTSLCKNNFNNIGLRLLNHLPQYIKDIPALYKFKKTLKTFLLEHCFYSIDEFFLFGDKS</sequence>
<reference evidence="5 6" key="1">
    <citation type="submission" date="2017-12" db="EMBL/GenBank/DDBJ databases">
        <title>Hemimetabolous genomes reveal molecular basis of termite eusociality.</title>
        <authorList>
            <person name="Harrison M.C."/>
            <person name="Jongepier E."/>
            <person name="Robertson H.M."/>
            <person name="Arning N."/>
            <person name="Bitard-Feildel T."/>
            <person name="Chao H."/>
            <person name="Childers C.P."/>
            <person name="Dinh H."/>
            <person name="Doddapaneni H."/>
            <person name="Dugan S."/>
            <person name="Gowin J."/>
            <person name="Greiner C."/>
            <person name="Han Y."/>
            <person name="Hu H."/>
            <person name="Hughes D.S.T."/>
            <person name="Huylmans A.-K."/>
            <person name="Kemena C."/>
            <person name="Kremer L.P.M."/>
            <person name="Lee S.L."/>
            <person name="Lopez-Ezquerra A."/>
            <person name="Mallet L."/>
            <person name="Monroy-Kuhn J.M."/>
            <person name="Moser A."/>
            <person name="Murali S.C."/>
            <person name="Muzny D.M."/>
            <person name="Otani S."/>
            <person name="Piulachs M.-D."/>
            <person name="Poelchau M."/>
            <person name="Qu J."/>
            <person name="Schaub F."/>
            <person name="Wada-Katsumata A."/>
            <person name="Worley K.C."/>
            <person name="Xie Q."/>
            <person name="Ylla G."/>
            <person name="Poulsen M."/>
            <person name="Gibbs R.A."/>
            <person name="Schal C."/>
            <person name="Richards S."/>
            <person name="Belles X."/>
            <person name="Korb J."/>
            <person name="Bornberg-Bauer E."/>
        </authorList>
    </citation>
    <scope>NUCLEOTIDE SEQUENCE [LARGE SCALE GENOMIC DNA]</scope>
    <source>
        <tissue evidence="5">Whole body</tissue>
    </source>
</reference>
<evidence type="ECO:0000313" key="3">
    <source>
        <dbReference type="EMBL" id="PNF22426.1"/>
    </source>
</evidence>
<feature type="domain" description="Reverse transcriptase" evidence="1">
    <location>
        <begin position="379"/>
        <end position="659"/>
    </location>
</feature>
<dbReference type="Pfam" id="PF00078">
    <property type="entry name" value="RVT_1"/>
    <property type="match status" value="1"/>
</dbReference>
<dbReference type="AlphaFoldDB" id="A0A2J7QX56"/>
<dbReference type="CDD" id="cd01650">
    <property type="entry name" value="RT_nLTR_like"/>
    <property type="match status" value="1"/>
</dbReference>
<dbReference type="GO" id="GO:0071897">
    <property type="term" value="P:DNA biosynthetic process"/>
    <property type="evidence" value="ECO:0007669"/>
    <property type="project" value="UniProtKB-ARBA"/>
</dbReference>
<dbReference type="EMBL" id="NEVH01021015">
    <property type="protein sequence ID" value="PNF20168.1"/>
    <property type="molecule type" value="Genomic_DNA"/>
</dbReference>
<evidence type="ECO:0000313" key="2">
    <source>
        <dbReference type="EMBL" id="PNF20168.1"/>
    </source>
</evidence>
<accession>A0A2J7QX56</accession>
<dbReference type="SUPFAM" id="SSF56672">
    <property type="entry name" value="DNA/RNA polymerases"/>
    <property type="match status" value="1"/>
</dbReference>
<dbReference type="InterPro" id="IPR005135">
    <property type="entry name" value="Endo/exonuclease/phosphatase"/>
</dbReference>
<dbReference type="Proteomes" id="UP000235965">
    <property type="component" value="Unassembled WGS sequence"/>
</dbReference>
<dbReference type="EMBL" id="NEVH01009394">
    <property type="protein sequence ID" value="PNF33161.1"/>
    <property type="molecule type" value="Genomic_DNA"/>
</dbReference>
<dbReference type="PROSITE" id="PS50878">
    <property type="entry name" value="RT_POL"/>
    <property type="match status" value="1"/>
</dbReference>
<protein>
    <recommendedName>
        <fullName evidence="1">Reverse transcriptase domain-containing protein</fullName>
    </recommendedName>
</protein>
<name>A0A2J7QX56_9NEOP</name>
<dbReference type="GO" id="GO:0003824">
    <property type="term" value="F:catalytic activity"/>
    <property type="evidence" value="ECO:0007669"/>
    <property type="project" value="InterPro"/>
</dbReference>
<dbReference type="PANTHER" id="PTHR33332">
    <property type="entry name" value="REVERSE TRANSCRIPTASE DOMAIN-CONTAINING PROTEIN"/>
    <property type="match status" value="1"/>
</dbReference>
<gene>
    <name evidence="4" type="ORF">B7P43_G04919</name>
    <name evidence="5" type="ORF">B7P43_G13584</name>
    <name evidence="3" type="ORF">B7P43_G16394</name>
    <name evidence="2" type="ORF">B7P43_G18342</name>
</gene>
<organism evidence="5 6">
    <name type="scientific">Cryptotermes secundus</name>
    <dbReference type="NCBI Taxonomy" id="105785"/>
    <lineage>
        <taxon>Eukaryota</taxon>
        <taxon>Metazoa</taxon>
        <taxon>Ecdysozoa</taxon>
        <taxon>Arthropoda</taxon>
        <taxon>Hexapoda</taxon>
        <taxon>Insecta</taxon>
        <taxon>Pterygota</taxon>
        <taxon>Neoptera</taxon>
        <taxon>Polyneoptera</taxon>
        <taxon>Dictyoptera</taxon>
        <taxon>Blattodea</taxon>
        <taxon>Blattoidea</taxon>
        <taxon>Termitoidae</taxon>
        <taxon>Kalotermitidae</taxon>
        <taxon>Cryptotermitinae</taxon>
        <taxon>Cryptotermes</taxon>
    </lineage>
</organism>
<dbReference type="SUPFAM" id="SSF56219">
    <property type="entry name" value="DNase I-like"/>
    <property type="match status" value="1"/>
</dbReference>
<evidence type="ECO:0000313" key="6">
    <source>
        <dbReference type="Proteomes" id="UP000235965"/>
    </source>
</evidence>
<dbReference type="InterPro" id="IPR036691">
    <property type="entry name" value="Endo/exonu/phosph_ase_sf"/>
</dbReference>
<dbReference type="Pfam" id="PF14529">
    <property type="entry name" value="Exo_endo_phos_2"/>
    <property type="match status" value="1"/>
</dbReference>
<proteinExistence type="predicted"/>
<dbReference type="InterPro" id="IPR000477">
    <property type="entry name" value="RT_dom"/>
</dbReference>
<dbReference type="OrthoDB" id="445826at2759"/>
<evidence type="ECO:0000259" key="1">
    <source>
        <dbReference type="PROSITE" id="PS50878"/>
    </source>
</evidence>
<dbReference type="Gene3D" id="3.60.10.10">
    <property type="entry name" value="Endonuclease/exonuclease/phosphatase"/>
    <property type="match status" value="1"/>
</dbReference>
<comment type="caution">
    <text evidence="5">The sequence shown here is derived from an EMBL/GenBank/DDBJ whole genome shotgun (WGS) entry which is preliminary data.</text>
</comment>
<dbReference type="EMBL" id="NEVH01009394">
    <property type="protein sequence ID" value="PNF33162.1"/>
    <property type="molecule type" value="Genomic_DNA"/>
</dbReference>
<dbReference type="InterPro" id="IPR043502">
    <property type="entry name" value="DNA/RNA_pol_sf"/>
</dbReference>
<dbReference type="InParanoid" id="A0A2J7QX56"/>
<dbReference type="EMBL" id="NEVH01016293">
    <property type="protein sequence ID" value="PNF26103.1"/>
    <property type="molecule type" value="Genomic_DNA"/>
</dbReference>